<dbReference type="EMBL" id="GL379792">
    <property type="protein sequence ID" value="EGT54216.1"/>
    <property type="molecule type" value="Genomic_DNA"/>
</dbReference>
<name>G0MFY8_CAEBE</name>
<proteinExistence type="predicted"/>
<feature type="compositionally biased region" description="Basic and acidic residues" evidence="1">
    <location>
        <begin position="62"/>
        <end position="73"/>
    </location>
</feature>
<feature type="region of interest" description="Disordered" evidence="1">
    <location>
        <begin position="34"/>
        <end position="82"/>
    </location>
</feature>
<organism evidence="3">
    <name type="scientific">Caenorhabditis brenneri</name>
    <name type="common">Nematode worm</name>
    <dbReference type="NCBI Taxonomy" id="135651"/>
    <lineage>
        <taxon>Eukaryota</taxon>
        <taxon>Metazoa</taxon>
        <taxon>Ecdysozoa</taxon>
        <taxon>Nematoda</taxon>
        <taxon>Chromadorea</taxon>
        <taxon>Rhabditida</taxon>
        <taxon>Rhabditina</taxon>
        <taxon>Rhabditomorpha</taxon>
        <taxon>Rhabditoidea</taxon>
        <taxon>Rhabditidae</taxon>
        <taxon>Peloderinae</taxon>
        <taxon>Caenorhabditis</taxon>
    </lineage>
</organism>
<reference evidence="3" key="1">
    <citation type="submission" date="2011-07" db="EMBL/GenBank/DDBJ databases">
        <authorList>
            <consortium name="Caenorhabditis brenneri Sequencing and Analysis Consortium"/>
            <person name="Wilson R.K."/>
        </authorList>
    </citation>
    <scope>NUCLEOTIDE SEQUENCE [LARGE SCALE GENOMIC DNA]</scope>
    <source>
        <strain evidence="3">PB2801</strain>
    </source>
</reference>
<evidence type="ECO:0000256" key="1">
    <source>
        <dbReference type="SAM" id="MobiDB-lite"/>
    </source>
</evidence>
<gene>
    <name evidence="2" type="ORF">CAEBREN_15707</name>
</gene>
<evidence type="ECO:0000313" key="2">
    <source>
        <dbReference type="EMBL" id="EGT54216.1"/>
    </source>
</evidence>
<protein>
    <submittedName>
        <fullName evidence="2">Uncharacterized protein</fullName>
    </submittedName>
</protein>
<dbReference type="AlphaFoldDB" id="G0MFY8"/>
<dbReference type="Proteomes" id="UP000008068">
    <property type="component" value="Unassembled WGS sequence"/>
</dbReference>
<dbReference type="InParanoid" id="G0MFY8"/>
<evidence type="ECO:0000313" key="3">
    <source>
        <dbReference type="Proteomes" id="UP000008068"/>
    </source>
</evidence>
<accession>G0MFY8</accession>
<sequence>MYNYRAKSSNKRRKSLNPHCLSSFYRQLEQHSIRNGVRPVVDPKVYPLDSDTESTGATGEPSNKRARQDHDNTYDGSDDSMA</sequence>
<keyword evidence="3" id="KW-1185">Reference proteome</keyword>
<dbReference type="HOGENOM" id="CLU_2560333_0_0_1"/>